<keyword evidence="4" id="KW-1185">Reference proteome</keyword>
<dbReference type="NCBIfam" id="TIGR00696">
    <property type="entry name" value="wecG_tagA_cpsF"/>
    <property type="match status" value="1"/>
</dbReference>
<dbReference type="PANTHER" id="PTHR34136">
    <property type="match status" value="1"/>
</dbReference>
<name>A0ABT8RD13_9BACT</name>
<gene>
    <name evidence="3" type="ORF">Q0590_20310</name>
</gene>
<evidence type="ECO:0000313" key="3">
    <source>
        <dbReference type="EMBL" id="MDO1448632.1"/>
    </source>
</evidence>
<dbReference type="RefSeq" id="WP_302039432.1">
    <property type="nucleotide sequence ID" value="NZ_JAUKPO010000013.1"/>
</dbReference>
<dbReference type="Proteomes" id="UP001168528">
    <property type="component" value="Unassembled WGS sequence"/>
</dbReference>
<keyword evidence="2" id="KW-0808">Transferase</keyword>
<proteinExistence type="predicted"/>
<dbReference type="InterPro" id="IPR004629">
    <property type="entry name" value="WecG_TagA_CpsF"/>
</dbReference>
<dbReference type="EMBL" id="JAUKPO010000013">
    <property type="protein sequence ID" value="MDO1448632.1"/>
    <property type="molecule type" value="Genomic_DNA"/>
</dbReference>
<accession>A0ABT8RD13</accession>
<organism evidence="3 4">
    <name type="scientific">Rhodocytophaga aerolata</name>
    <dbReference type="NCBI Taxonomy" id="455078"/>
    <lineage>
        <taxon>Bacteria</taxon>
        <taxon>Pseudomonadati</taxon>
        <taxon>Bacteroidota</taxon>
        <taxon>Cytophagia</taxon>
        <taxon>Cytophagales</taxon>
        <taxon>Rhodocytophagaceae</taxon>
        <taxon>Rhodocytophaga</taxon>
    </lineage>
</organism>
<comment type="caution">
    <text evidence="3">The sequence shown here is derived from an EMBL/GenBank/DDBJ whole genome shotgun (WGS) entry which is preliminary data.</text>
</comment>
<dbReference type="CDD" id="cd06533">
    <property type="entry name" value="Glyco_transf_WecG_TagA"/>
    <property type="match status" value="1"/>
</dbReference>
<protein>
    <submittedName>
        <fullName evidence="3">WecB/TagA/CpsF family glycosyltransferase</fullName>
    </submittedName>
</protein>
<reference evidence="3" key="1">
    <citation type="submission" date="2023-07" db="EMBL/GenBank/DDBJ databases">
        <title>The genome sequence of Rhodocytophaga aerolata KACC 12507.</title>
        <authorList>
            <person name="Zhang X."/>
        </authorList>
    </citation>
    <scope>NUCLEOTIDE SEQUENCE</scope>
    <source>
        <strain evidence="3">KACC 12507</strain>
    </source>
</reference>
<evidence type="ECO:0000256" key="1">
    <source>
        <dbReference type="ARBA" id="ARBA00022676"/>
    </source>
</evidence>
<evidence type="ECO:0000256" key="2">
    <source>
        <dbReference type="ARBA" id="ARBA00022679"/>
    </source>
</evidence>
<dbReference type="PANTHER" id="PTHR34136:SF1">
    <property type="entry name" value="UDP-N-ACETYL-D-MANNOSAMINURONIC ACID TRANSFERASE"/>
    <property type="match status" value="1"/>
</dbReference>
<keyword evidence="1" id="KW-0328">Glycosyltransferase</keyword>
<dbReference type="Pfam" id="PF03808">
    <property type="entry name" value="Glyco_tran_WecG"/>
    <property type="match status" value="1"/>
</dbReference>
<evidence type="ECO:0000313" key="4">
    <source>
        <dbReference type="Proteomes" id="UP001168528"/>
    </source>
</evidence>
<sequence>MEKRKVLTSLISTGTFNDFTETIFRLTEEKKSSYVCFANVHMVIEAYKDKNFNSILNEADLAAPDGAPISKVMWLIDKFKQERVCGMDLLPVLLREAAKRNKSVYFYGSTEDVLNAMLKRIEAELPNLRVAGAYSPPFRTLTEEEDQHIVQTINQSKADLVFVALGCPKQEKWMAAHKNKVNACMLGVGQAFLVYAGLEKRLPQWARDLSLEWVYRLYLEPNRLWKRYLTTNSQFVYLCLKQKLGLIRFN</sequence>